<organism evidence="16 17">
    <name type="scientific">Pseudoxanthomonas japonensis</name>
    <dbReference type="NCBI Taxonomy" id="69284"/>
    <lineage>
        <taxon>Bacteria</taxon>
        <taxon>Pseudomonadati</taxon>
        <taxon>Pseudomonadota</taxon>
        <taxon>Gammaproteobacteria</taxon>
        <taxon>Lysobacterales</taxon>
        <taxon>Lysobacteraceae</taxon>
        <taxon>Pseudoxanthomonas</taxon>
    </lineage>
</organism>
<dbReference type="Pfam" id="PF00730">
    <property type="entry name" value="HhH-GPD"/>
    <property type="match status" value="1"/>
</dbReference>
<comment type="caution">
    <text evidence="16">The sequence shown here is derived from an EMBL/GenBank/DDBJ whole genome shotgun (WGS) entry which is preliminary data.</text>
</comment>
<dbReference type="Pfam" id="PF14815">
    <property type="entry name" value="NUDIX_4"/>
    <property type="match status" value="1"/>
</dbReference>
<dbReference type="InterPro" id="IPR000445">
    <property type="entry name" value="HhH_motif"/>
</dbReference>
<dbReference type="PANTHER" id="PTHR42944:SF1">
    <property type="entry name" value="ADENINE DNA GLYCOSYLASE"/>
    <property type="match status" value="1"/>
</dbReference>
<keyword evidence="6" id="KW-0004">4Fe-4S</keyword>
<evidence type="ECO:0000256" key="14">
    <source>
        <dbReference type="RuleBase" id="RU365096"/>
    </source>
</evidence>
<protein>
    <recommendedName>
        <fullName evidence="5 14">Adenine DNA glycosylase</fullName>
        <ecNumber evidence="4 14">3.2.2.31</ecNumber>
    </recommendedName>
</protein>
<keyword evidence="8 14" id="KW-0227">DNA damage</keyword>
<dbReference type="PANTHER" id="PTHR42944">
    <property type="entry name" value="ADENINE DNA GLYCOSYLASE"/>
    <property type="match status" value="1"/>
</dbReference>
<gene>
    <name evidence="16" type="primary">mutY</name>
    <name evidence="16" type="ORF">CSC78_17470</name>
</gene>
<dbReference type="SUPFAM" id="SSF55811">
    <property type="entry name" value="Nudix"/>
    <property type="match status" value="1"/>
</dbReference>
<dbReference type="CDD" id="cd00056">
    <property type="entry name" value="ENDO3c"/>
    <property type="match status" value="1"/>
</dbReference>
<keyword evidence="17" id="KW-1185">Reference proteome</keyword>
<keyword evidence="13 14" id="KW-0326">Glycosidase</keyword>
<dbReference type="Proteomes" id="UP000781710">
    <property type="component" value="Unassembled WGS sequence"/>
</dbReference>
<dbReference type="InterPro" id="IPR044298">
    <property type="entry name" value="MIG/MutY"/>
</dbReference>
<keyword evidence="12" id="KW-0234">DNA repair</keyword>
<comment type="cofactor">
    <cofactor evidence="14">
        <name>[4Fe-4S] cluster</name>
        <dbReference type="ChEBI" id="CHEBI:49883"/>
    </cofactor>
    <text evidence="14">Binds 1 [4Fe-4S] cluster.</text>
</comment>
<evidence type="ECO:0000256" key="3">
    <source>
        <dbReference type="ARBA" id="ARBA00008343"/>
    </source>
</evidence>
<dbReference type="PROSITE" id="PS00764">
    <property type="entry name" value="ENDONUCLEASE_III_1"/>
    <property type="match status" value="1"/>
</dbReference>
<name>A0ABQ6ZD38_9GAMM</name>
<keyword evidence="7" id="KW-0479">Metal-binding</keyword>
<dbReference type="InterPro" id="IPR004035">
    <property type="entry name" value="Endouclease-III_FeS-bd_BS"/>
</dbReference>
<dbReference type="EMBL" id="PDWW01000034">
    <property type="protein sequence ID" value="KAF1722207.1"/>
    <property type="molecule type" value="Genomic_DNA"/>
</dbReference>
<dbReference type="InterPro" id="IPR004036">
    <property type="entry name" value="Endonuclease-III-like_CS2"/>
</dbReference>
<dbReference type="InterPro" id="IPR005760">
    <property type="entry name" value="A/G_AdeGlyc_MutY"/>
</dbReference>
<comment type="similarity">
    <text evidence="3 14">Belongs to the Nth/MutY family.</text>
</comment>
<dbReference type="InterPro" id="IPR029119">
    <property type="entry name" value="MutY_C"/>
</dbReference>
<proteinExistence type="inferred from homology"/>
<evidence type="ECO:0000256" key="11">
    <source>
        <dbReference type="ARBA" id="ARBA00023014"/>
    </source>
</evidence>
<feature type="domain" description="HhH-GPD" evidence="15">
    <location>
        <begin position="41"/>
        <end position="195"/>
    </location>
</feature>
<dbReference type="InterPro" id="IPR023170">
    <property type="entry name" value="HhH_base_excis_C"/>
</dbReference>
<evidence type="ECO:0000256" key="2">
    <source>
        <dbReference type="ARBA" id="ARBA00002933"/>
    </source>
</evidence>
<evidence type="ECO:0000313" key="17">
    <source>
        <dbReference type="Proteomes" id="UP000781710"/>
    </source>
</evidence>
<evidence type="ECO:0000256" key="7">
    <source>
        <dbReference type="ARBA" id="ARBA00022723"/>
    </source>
</evidence>
<dbReference type="CDD" id="cd03431">
    <property type="entry name" value="NUDIX_DNA_Glycosylase_C-MutY"/>
    <property type="match status" value="1"/>
</dbReference>
<sequence length="363" mass="40455">MHVSADSFAHRLLSWFDGHGRHDLPWQHPRTPYRVWLSEIMLQQTQVSTATPYFLRFIERFPTLPDLAAATTDHVMAHWAGLGYYARARNLHAAAKVCVAEHGGELPRDFDALHALPGIGRSTAGAILSQAWNDRLPILDGNVKRVLTRFHGIAGWPGLPAVEKQLWALAEQHLRDVPDGRLADYTQAQMDFGATLCTRAKPACVVCPLQDDCAARRDGLVAALPTSKPSKILPEREAVALWLENADGEILLQRRPETGIWASLWTLPQADTDSDMRDWFAREMKGTYDNAEELPVVVHTFSHYRLHLQPLRLRKVALRDAVRDNDDPVSGTGQALRWVARGDLATLGLPAPIRKLLSAVIPA</sequence>
<dbReference type="PROSITE" id="PS01155">
    <property type="entry name" value="ENDONUCLEASE_III_2"/>
    <property type="match status" value="1"/>
</dbReference>
<evidence type="ECO:0000256" key="1">
    <source>
        <dbReference type="ARBA" id="ARBA00000843"/>
    </source>
</evidence>
<dbReference type="Gene3D" id="1.10.1670.10">
    <property type="entry name" value="Helix-hairpin-Helix base-excision DNA repair enzymes (C-terminal)"/>
    <property type="match status" value="1"/>
</dbReference>
<dbReference type="InterPro" id="IPR015797">
    <property type="entry name" value="NUDIX_hydrolase-like_dom_sf"/>
</dbReference>
<dbReference type="InterPro" id="IPR003265">
    <property type="entry name" value="HhH-GPD_domain"/>
</dbReference>
<comment type="function">
    <text evidence="2">Adenine glycosylase active on G-A mispairs. MutY also corrects error-prone DNA synthesis past GO lesions which are due to the oxidatively damaged form of guanine: 7,8-dihydro-8-oxoguanine (8-oxo-dGTP).</text>
</comment>
<comment type="catalytic activity">
    <reaction evidence="1 14">
        <text>Hydrolyzes free adenine bases from 7,8-dihydro-8-oxoguanine:adenine mismatched double-stranded DNA, leaving an apurinic site.</text>
        <dbReference type="EC" id="3.2.2.31"/>
    </reaction>
</comment>
<dbReference type="SUPFAM" id="SSF48150">
    <property type="entry name" value="DNA-glycosylase"/>
    <property type="match status" value="1"/>
</dbReference>
<evidence type="ECO:0000256" key="13">
    <source>
        <dbReference type="ARBA" id="ARBA00023295"/>
    </source>
</evidence>
<dbReference type="NCBIfam" id="TIGR01084">
    <property type="entry name" value="mutY"/>
    <property type="match status" value="1"/>
</dbReference>
<evidence type="ECO:0000256" key="8">
    <source>
        <dbReference type="ARBA" id="ARBA00022763"/>
    </source>
</evidence>
<dbReference type="Gene3D" id="3.90.79.10">
    <property type="entry name" value="Nucleoside Triphosphate Pyrophosphohydrolase"/>
    <property type="match status" value="1"/>
</dbReference>
<evidence type="ECO:0000256" key="12">
    <source>
        <dbReference type="ARBA" id="ARBA00023204"/>
    </source>
</evidence>
<keyword evidence="9" id="KW-0378">Hydrolase</keyword>
<dbReference type="Pfam" id="PF00633">
    <property type="entry name" value="HHH"/>
    <property type="match status" value="1"/>
</dbReference>
<evidence type="ECO:0000313" key="16">
    <source>
        <dbReference type="EMBL" id="KAF1722207.1"/>
    </source>
</evidence>
<dbReference type="InterPro" id="IPR011257">
    <property type="entry name" value="DNA_glycosylase"/>
</dbReference>
<reference evidence="16 17" key="1">
    <citation type="submission" date="2017-10" db="EMBL/GenBank/DDBJ databases">
        <title>Whole genome sequencing of members of genus Pseudoxanthomonas.</title>
        <authorList>
            <person name="Kumar S."/>
            <person name="Bansal K."/>
            <person name="Kaur A."/>
            <person name="Patil P."/>
            <person name="Sharma S."/>
            <person name="Patil P.B."/>
        </authorList>
    </citation>
    <scope>NUCLEOTIDE SEQUENCE [LARGE SCALE GENOMIC DNA]</scope>
    <source>
        <strain evidence="16 17">DSM 17109</strain>
    </source>
</reference>
<keyword evidence="11" id="KW-0411">Iron-sulfur</keyword>
<evidence type="ECO:0000256" key="6">
    <source>
        <dbReference type="ARBA" id="ARBA00022485"/>
    </source>
</evidence>
<keyword evidence="10 14" id="KW-0408">Iron</keyword>
<accession>A0ABQ6ZD38</accession>
<dbReference type="Gene3D" id="1.10.340.30">
    <property type="entry name" value="Hypothetical protein, domain 2"/>
    <property type="match status" value="1"/>
</dbReference>
<evidence type="ECO:0000256" key="5">
    <source>
        <dbReference type="ARBA" id="ARBA00022023"/>
    </source>
</evidence>
<evidence type="ECO:0000259" key="15">
    <source>
        <dbReference type="SMART" id="SM00478"/>
    </source>
</evidence>
<dbReference type="SMART" id="SM00478">
    <property type="entry name" value="ENDO3c"/>
    <property type="match status" value="1"/>
</dbReference>
<evidence type="ECO:0000256" key="9">
    <source>
        <dbReference type="ARBA" id="ARBA00022801"/>
    </source>
</evidence>
<evidence type="ECO:0000256" key="4">
    <source>
        <dbReference type="ARBA" id="ARBA00012045"/>
    </source>
</evidence>
<dbReference type="EC" id="3.2.2.31" evidence="4 14"/>
<evidence type="ECO:0000256" key="10">
    <source>
        <dbReference type="ARBA" id="ARBA00023004"/>
    </source>
</evidence>